<feature type="compositionally biased region" description="Basic and acidic residues" evidence="10">
    <location>
        <begin position="841"/>
        <end position="851"/>
    </location>
</feature>
<dbReference type="CDD" id="cd18580">
    <property type="entry name" value="ABC_6TM_ABCC_D2"/>
    <property type="match status" value="1"/>
</dbReference>
<dbReference type="InParanoid" id="A0A1J7J1L7"/>
<feature type="transmembrane region" description="Helical" evidence="11">
    <location>
        <begin position="130"/>
        <end position="150"/>
    </location>
</feature>
<dbReference type="InterPro" id="IPR017871">
    <property type="entry name" value="ABC_transporter-like_CS"/>
</dbReference>
<dbReference type="GO" id="GO:0140359">
    <property type="term" value="F:ABC-type transporter activity"/>
    <property type="evidence" value="ECO:0007669"/>
    <property type="project" value="InterPro"/>
</dbReference>
<comment type="function">
    <text evidence="9">ABC-type transporter; part of the gene cluster that mediates the biosynthesis of the phomopsins, a group of hexapeptide mycotoxins which infects lupins and causes lupinosis disease in livestock.</text>
</comment>
<feature type="domain" description="ABC transporter" evidence="12">
    <location>
        <begin position="1195"/>
        <end position="1433"/>
    </location>
</feature>
<evidence type="ECO:0000256" key="3">
    <source>
        <dbReference type="ARBA" id="ARBA00022692"/>
    </source>
</evidence>
<dbReference type="Pfam" id="PF00005">
    <property type="entry name" value="ABC_tran"/>
    <property type="match status" value="2"/>
</dbReference>
<dbReference type="InterPro" id="IPR036640">
    <property type="entry name" value="ABC1_TM_sf"/>
</dbReference>
<proteinExistence type="predicted"/>
<keyword evidence="8" id="KW-0325">Glycoprotein</keyword>
<dbReference type="PROSITE" id="PS50929">
    <property type="entry name" value="ABC_TM1F"/>
    <property type="match status" value="2"/>
</dbReference>
<keyword evidence="5 14" id="KW-0067">ATP-binding</keyword>
<dbReference type="GO" id="GO:0016020">
    <property type="term" value="C:membrane"/>
    <property type="evidence" value="ECO:0007669"/>
    <property type="project" value="UniProtKB-SubCell"/>
</dbReference>
<evidence type="ECO:0000259" key="13">
    <source>
        <dbReference type="PROSITE" id="PS50929"/>
    </source>
</evidence>
<evidence type="ECO:0000256" key="10">
    <source>
        <dbReference type="SAM" id="MobiDB-lite"/>
    </source>
</evidence>
<dbReference type="InterPro" id="IPR003439">
    <property type="entry name" value="ABC_transporter-like_ATP-bd"/>
</dbReference>
<keyword evidence="6 11" id="KW-1133">Transmembrane helix</keyword>
<evidence type="ECO:0000313" key="14">
    <source>
        <dbReference type="EMBL" id="OIW33935.1"/>
    </source>
</evidence>
<dbReference type="Pfam" id="PF00664">
    <property type="entry name" value="ABC_membrane"/>
    <property type="match status" value="2"/>
</dbReference>
<keyword evidence="7 11" id="KW-0472">Membrane</keyword>
<dbReference type="SUPFAM" id="SSF90123">
    <property type="entry name" value="ABC transporter transmembrane region"/>
    <property type="match status" value="2"/>
</dbReference>
<comment type="subcellular location">
    <subcellularLocation>
        <location evidence="1">Membrane</location>
        <topology evidence="1">Multi-pass membrane protein</topology>
    </subcellularLocation>
</comment>
<protein>
    <submittedName>
        <fullName evidence="14">Putative ATP-binding cassette transporter</fullName>
    </submittedName>
</protein>
<dbReference type="InterPro" id="IPR027417">
    <property type="entry name" value="P-loop_NTPase"/>
</dbReference>
<accession>A0A1J7J1L7</accession>
<dbReference type="PANTHER" id="PTHR24223:SF399">
    <property type="entry name" value="ABC TRANSPORTER ATNG"/>
    <property type="match status" value="1"/>
</dbReference>
<dbReference type="Proteomes" id="UP000182658">
    <property type="component" value="Unassembled WGS sequence"/>
</dbReference>
<keyword evidence="3 11" id="KW-0812">Transmembrane</keyword>
<keyword evidence="15" id="KW-1185">Reference proteome</keyword>
<dbReference type="FunFam" id="1.20.1560.10:FF:000055">
    <property type="entry name" value="ABC multidrug transporter (Eurofung)"/>
    <property type="match status" value="1"/>
</dbReference>
<organism evidence="14 15">
    <name type="scientific">Coniochaeta ligniaria NRRL 30616</name>
    <dbReference type="NCBI Taxonomy" id="1408157"/>
    <lineage>
        <taxon>Eukaryota</taxon>
        <taxon>Fungi</taxon>
        <taxon>Dikarya</taxon>
        <taxon>Ascomycota</taxon>
        <taxon>Pezizomycotina</taxon>
        <taxon>Sordariomycetes</taxon>
        <taxon>Sordariomycetidae</taxon>
        <taxon>Coniochaetales</taxon>
        <taxon>Coniochaetaceae</taxon>
        <taxon>Coniochaeta</taxon>
    </lineage>
</organism>
<dbReference type="PANTHER" id="PTHR24223">
    <property type="entry name" value="ATP-BINDING CASSETTE SUB-FAMILY C"/>
    <property type="match status" value="1"/>
</dbReference>
<dbReference type="InterPro" id="IPR003593">
    <property type="entry name" value="AAA+_ATPase"/>
</dbReference>
<feature type="transmembrane region" description="Helical" evidence="11">
    <location>
        <begin position="525"/>
        <end position="544"/>
    </location>
</feature>
<dbReference type="Gene3D" id="1.20.1560.10">
    <property type="entry name" value="ABC transporter type 1, transmembrane domain"/>
    <property type="match status" value="2"/>
</dbReference>
<feature type="transmembrane region" description="Helical" evidence="11">
    <location>
        <begin position="67"/>
        <end position="91"/>
    </location>
</feature>
<reference evidence="14 15" key="1">
    <citation type="submission" date="2016-10" db="EMBL/GenBank/DDBJ databases">
        <title>Draft genome sequence of Coniochaeta ligniaria NRRL30616, a lignocellulolytic fungus for bioabatement of inhibitors in plant biomass hydrolysates.</title>
        <authorList>
            <consortium name="DOE Joint Genome Institute"/>
            <person name="Jimenez D.J."/>
            <person name="Hector R.E."/>
            <person name="Riley R."/>
            <person name="Sun H."/>
            <person name="Grigoriev I.V."/>
            <person name="Van Elsas J.D."/>
            <person name="Nichols N.N."/>
        </authorList>
    </citation>
    <scope>NUCLEOTIDE SEQUENCE [LARGE SCALE GENOMIC DNA]</scope>
    <source>
        <strain evidence="14 15">NRRL 30616</strain>
    </source>
</reference>
<dbReference type="InterPro" id="IPR044746">
    <property type="entry name" value="ABCC_6TM_D1"/>
</dbReference>
<feature type="region of interest" description="Disordered" evidence="10">
    <location>
        <begin position="831"/>
        <end position="851"/>
    </location>
</feature>
<feature type="transmembrane region" description="Helical" evidence="11">
    <location>
        <begin position="872"/>
        <end position="890"/>
    </location>
</feature>
<evidence type="ECO:0000256" key="8">
    <source>
        <dbReference type="ARBA" id="ARBA00023180"/>
    </source>
</evidence>
<feature type="transmembrane region" description="Helical" evidence="11">
    <location>
        <begin position="487"/>
        <end position="513"/>
    </location>
</feature>
<feature type="transmembrane region" description="Helical" evidence="11">
    <location>
        <begin position="309"/>
        <end position="331"/>
    </location>
</feature>
<evidence type="ECO:0000256" key="2">
    <source>
        <dbReference type="ARBA" id="ARBA00022448"/>
    </source>
</evidence>
<feature type="domain" description="ABC transmembrane type-1" evidence="13">
    <location>
        <begin position="875"/>
        <end position="1158"/>
    </location>
</feature>
<keyword evidence="2" id="KW-0813">Transport</keyword>
<gene>
    <name evidence="14" type="ORF">CONLIGDRAFT_696664</name>
</gene>
<dbReference type="FunFam" id="1.20.1560.10:FF:000066">
    <property type="entry name" value="ABC multidrug transporter (Eurofung)"/>
    <property type="match status" value="1"/>
</dbReference>
<dbReference type="GO" id="GO:0016887">
    <property type="term" value="F:ATP hydrolysis activity"/>
    <property type="evidence" value="ECO:0007669"/>
    <property type="project" value="InterPro"/>
</dbReference>
<dbReference type="PROSITE" id="PS50893">
    <property type="entry name" value="ABC_TRANSPORTER_2"/>
    <property type="match status" value="2"/>
</dbReference>
<evidence type="ECO:0000256" key="5">
    <source>
        <dbReference type="ARBA" id="ARBA00022840"/>
    </source>
</evidence>
<feature type="transmembrane region" description="Helical" evidence="11">
    <location>
        <begin position="277"/>
        <end position="297"/>
    </location>
</feature>
<dbReference type="SUPFAM" id="SSF52540">
    <property type="entry name" value="P-loop containing nucleoside triphosphate hydrolases"/>
    <property type="match status" value="2"/>
</dbReference>
<evidence type="ECO:0000256" key="11">
    <source>
        <dbReference type="SAM" id="Phobius"/>
    </source>
</evidence>
<dbReference type="EMBL" id="KV875094">
    <property type="protein sequence ID" value="OIW33935.1"/>
    <property type="molecule type" value="Genomic_DNA"/>
</dbReference>
<evidence type="ECO:0000256" key="4">
    <source>
        <dbReference type="ARBA" id="ARBA00022741"/>
    </source>
</evidence>
<sequence length="1434" mass="155701">MAASCSFVAEGSWGPGVATCRRPFDVTLLFEQAVFQLLPSTIFLALIALRLTCLIRQPVRFLRRRLYALEVTVSFASVCLSLVQLALTYLLPGGSKTSLSAAAVSLDFLAACALLLVVPLEHTRSIQPSFLVACYLAIVILLRAALTRTYRHLEGYFSITWTSLATVLVQLCLLVLETCQKTRHVGSSGQAVSSEETASFLSRSLFIWLDRLLVTGYRHPLKLEELGPIDRSLSSELLAARFGTLSEPCANPQPTRLLITTLLCLGSSFWFPVIPRLCLTAFLFCQPFLASSIIAYLNAGGSTGPSPGYGLIGAAALIYLGIAICNGWYWHLSYKAMTKLRGGLVASVSQKMFRSWRGKDAESHVLTLIISDVQRITGTLVFFHDIWITPIETAIGTWLLWRQIGPPSLTVLAIALVCTAASTYAGKGLVAQQGRWLSATQKRIGATGIMLSSLKAIKVMGLDHSVGKSIEKLRELEFSASKMFRQLLIATLFSSHATLTLAPVLAFGCYIAVAKTTGADLTTSRLFSSLILIGLISGPLTRILQVLPSFGAMLGSFARLQQFFQGEEIQFDLRQPPRHREPHGTGSDNMPMGTIRNPIVTLRDVDLGWNKDAPLLRRVSMLVTSGQNVTLSGAVGSGKTLLLTTILGEVEPLSGSLCVRDVTIGYCSQTPWVENLPAWQSAFRFQSGDEAWLRSVSHACVLEELFESQAPGETVGSGGSKTSGGEKQRLALARAVAARPALLLLDDIFSSIDNTTKHIINERLFGPQGLLRALGTTVIHVTQDPIFQQSADNIWDIHEEAGLRLLLSPKSRGTPKDSTPTTAGIDATVNNTLLPKNGKSPGHDTKEKEHEAPTIISDSQVYRVYIGSIGRAHMVIFLATGVVTAFFLRFPDLWVKWWSVAESSGPGATNTRFWMGIYALLGVLPLIFLGLWATHLLLVMIPKSGLGLHRRMLDTVLGASFVYINAIDTGGILNRFNQDLMFIDMKLPLDLLNTTSALFQGIMQIVLVVVAVLYSLAVLPVVFTALYVIQRFYLRTSKQLRQLDLESKAGLHTKVTESFAGLVTIRAHGWQDAFQKELQEKLDVSQAPVYLLWIAQTWLQMVLNLLVAALAIIVIGAAVGTRLNANASASALGVALLNIVSLGDTLKNLMTAWTSLETSMGAIARIESFTKTTPLERRVANPIGVSATWPRNGGVKFDRVSASYDASHSKTTWSLRDVSFDLRSGEKLAVCGRSGSGKSTLLLSILGLMEQSSGTITLDGVDINLVDPTLLISRIHVISQDSFIQGTTFREALDPEDKLSDEIIVDVLDECGLLGKLADTQGLSTPLKDVTLSAGEAQLLALARTILGAQAGACGLVLFDEATSSIDVATEARIMRIIRQRLGGTTVVSILHRLETALQYDRIAVLERGELVHFGTPGDVVRDAELFASVRSTT</sequence>
<dbReference type="PROSITE" id="PS00211">
    <property type="entry name" value="ABC_TRANSPORTER_1"/>
    <property type="match status" value="1"/>
</dbReference>
<keyword evidence="4" id="KW-0547">Nucleotide-binding</keyword>
<feature type="transmembrane region" description="Helical" evidence="11">
    <location>
        <begin position="33"/>
        <end position="55"/>
    </location>
</feature>
<dbReference type="GO" id="GO:0005524">
    <property type="term" value="F:ATP binding"/>
    <property type="evidence" value="ECO:0007669"/>
    <property type="project" value="UniProtKB-KW"/>
</dbReference>
<evidence type="ECO:0000259" key="12">
    <source>
        <dbReference type="PROSITE" id="PS50893"/>
    </source>
</evidence>
<feature type="transmembrane region" description="Helical" evidence="11">
    <location>
        <begin position="1101"/>
        <end position="1119"/>
    </location>
</feature>
<dbReference type="InterPro" id="IPR044726">
    <property type="entry name" value="ABCC_6TM_D2"/>
</dbReference>
<evidence type="ECO:0000256" key="1">
    <source>
        <dbReference type="ARBA" id="ARBA00004141"/>
    </source>
</evidence>
<evidence type="ECO:0000256" key="7">
    <source>
        <dbReference type="ARBA" id="ARBA00023136"/>
    </source>
</evidence>
<dbReference type="SMART" id="SM00382">
    <property type="entry name" value="AAA"/>
    <property type="match status" value="2"/>
</dbReference>
<dbReference type="InterPro" id="IPR050173">
    <property type="entry name" value="ABC_transporter_C-like"/>
</dbReference>
<name>A0A1J7J1L7_9PEZI</name>
<dbReference type="InterPro" id="IPR011527">
    <property type="entry name" value="ABC1_TM_dom"/>
</dbReference>
<feature type="transmembrane region" description="Helical" evidence="11">
    <location>
        <begin position="996"/>
        <end position="1029"/>
    </location>
</feature>
<feature type="transmembrane region" description="Helical" evidence="11">
    <location>
        <begin position="156"/>
        <end position="176"/>
    </location>
</feature>
<feature type="transmembrane region" description="Helical" evidence="11">
    <location>
        <begin position="97"/>
        <end position="118"/>
    </location>
</feature>
<feature type="transmembrane region" description="Helical" evidence="11">
    <location>
        <begin position="953"/>
        <end position="976"/>
    </location>
</feature>
<feature type="transmembrane region" description="Helical" evidence="11">
    <location>
        <begin position="913"/>
        <end position="941"/>
    </location>
</feature>
<dbReference type="Gene3D" id="3.40.50.300">
    <property type="entry name" value="P-loop containing nucleotide triphosphate hydrolases"/>
    <property type="match status" value="2"/>
</dbReference>
<feature type="domain" description="ABC transporter" evidence="12">
    <location>
        <begin position="600"/>
        <end position="825"/>
    </location>
</feature>
<evidence type="ECO:0000313" key="15">
    <source>
        <dbReference type="Proteomes" id="UP000182658"/>
    </source>
</evidence>
<dbReference type="STRING" id="1408157.A0A1J7J1L7"/>
<dbReference type="OrthoDB" id="6500128at2759"/>
<feature type="domain" description="ABC transmembrane type-1" evidence="13">
    <location>
        <begin position="277"/>
        <end position="552"/>
    </location>
</feature>
<evidence type="ECO:0000256" key="9">
    <source>
        <dbReference type="ARBA" id="ARBA00059074"/>
    </source>
</evidence>
<evidence type="ECO:0000256" key="6">
    <source>
        <dbReference type="ARBA" id="ARBA00022989"/>
    </source>
</evidence>
<dbReference type="CDD" id="cd18579">
    <property type="entry name" value="ABC_6TM_ABCC_D1"/>
    <property type="match status" value="1"/>
</dbReference>